<gene>
    <name evidence="3" type="ORF">A2U01_0004199</name>
</gene>
<name>A0A392M7D8_9FABA</name>
<dbReference type="SUPFAM" id="SSF56672">
    <property type="entry name" value="DNA/RNA polymerases"/>
    <property type="match status" value="1"/>
</dbReference>
<evidence type="ECO:0000313" key="4">
    <source>
        <dbReference type="Proteomes" id="UP000265520"/>
    </source>
</evidence>
<dbReference type="InterPro" id="IPR043502">
    <property type="entry name" value="DNA/RNA_pol_sf"/>
</dbReference>
<comment type="caution">
    <text evidence="3">The sequence shown here is derived from an EMBL/GenBank/DDBJ whole genome shotgun (WGS) entry which is preliminary data.</text>
</comment>
<evidence type="ECO:0000256" key="1">
    <source>
        <dbReference type="SAM" id="MobiDB-lite"/>
    </source>
</evidence>
<dbReference type="PANTHER" id="PTHR15503:SF22">
    <property type="entry name" value="TRANSPOSON TY3-I GAG POLYPROTEIN"/>
    <property type="match status" value="1"/>
</dbReference>
<reference evidence="3 4" key="1">
    <citation type="journal article" date="2018" name="Front. Plant Sci.">
        <title>Red Clover (Trifolium pratense) and Zigzag Clover (T. medium) - A Picture of Genomic Similarities and Differences.</title>
        <authorList>
            <person name="Dluhosova J."/>
            <person name="Istvanek J."/>
            <person name="Nedelnik J."/>
            <person name="Repkova J."/>
        </authorList>
    </citation>
    <scope>NUCLEOTIDE SEQUENCE [LARGE SCALE GENOMIC DNA]</scope>
    <source>
        <strain evidence="4">cv. 10/8</strain>
        <tissue evidence="3">Leaf</tissue>
    </source>
</reference>
<keyword evidence="4" id="KW-1185">Reference proteome</keyword>
<feature type="domain" description="Retrotransposon gag" evidence="2">
    <location>
        <begin position="88"/>
        <end position="177"/>
    </location>
</feature>
<dbReference type="AlphaFoldDB" id="A0A392M7D8"/>
<organism evidence="3 4">
    <name type="scientific">Trifolium medium</name>
    <dbReference type="NCBI Taxonomy" id="97028"/>
    <lineage>
        <taxon>Eukaryota</taxon>
        <taxon>Viridiplantae</taxon>
        <taxon>Streptophyta</taxon>
        <taxon>Embryophyta</taxon>
        <taxon>Tracheophyta</taxon>
        <taxon>Spermatophyta</taxon>
        <taxon>Magnoliopsida</taxon>
        <taxon>eudicotyledons</taxon>
        <taxon>Gunneridae</taxon>
        <taxon>Pentapetalae</taxon>
        <taxon>rosids</taxon>
        <taxon>fabids</taxon>
        <taxon>Fabales</taxon>
        <taxon>Fabaceae</taxon>
        <taxon>Papilionoideae</taxon>
        <taxon>50 kb inversion clade</taxon>
        <taxon>NPAAA clade</taxon>
        <taxon>Hologalegina</taxon>
        <taxon>IRL clade</taxon>
        <taxon>Trifolieae</taxon>
        <taxon>Trifolium</taxon>
    </lineage>
</organism>
<protein>
    <submittedName>
        <fullName evidence="3">Transposon Ty3-G gag-pol polyprotein</fullName>
    </submittedName>
</protein>
<dbReference type="Proteomes" id="UP000265520">
    <property type="component" value="Unassembled WGS sequence"/>
</dbReference>
<sequence length="436" mass="48718">MEELVQQLAQFQAVFQSTMADVSTRVASLERRSPDPIPASPSPSVNSMTPRLKLDVPRFDGTNPHGWIFKISQFFEYHRTPEEDRITVASFYLDGAALAWYQWMYRNGQIVSWNQFLLALELRFAPTAYDDPKGKIFKLTQSSSVAAYLSEFESLANHIVGLSQMDLLSCFVSGLKPEVRREVLAQQPTSLNQATGLARLNEEKINDLLRIGRARSNPPWYSSKTPSVTQKLSSESSNAPSNPPLLPTPPSKPRFRQLSSAEMEECREKGLCFNCDERFSRGHRCKARFLLLIADDDEGTDSGQREEFEDVDSILAALGPTEIDSAQLSFHALSGIQTAQTIRVLGQIESNPVQVLVDGEHSSIFVEPSSLPPVRFTDHAIPLLPSSSPVNVRPYRYPHAQKQEIEAQVTKLLTNGWITPSNSPFSSPVLLLKKKD</sequence>
<feature type="region of interest" description="Disordered" evidence="1">
    <location>
        <begin position="220"/>
        <end position="258"/>
    </location>
</feature>
<evidence type="ECO:0000259" key="2">
    <source>
        <dbReference type="Pfam" id="PF03732"/>
    </source>
</evidence>
<dbReference type="PANTHER" id="PTHR15503">
    <property type="entry name" value="LDOC1 RELATED"/>
    <property type="match status" value="1"/>
</dbReference>
<evidence type="ECO:0000313" key="3">
    <source>
        <dbReference type="EMBL" id="MCH83380.1"/>
    </source>
</evidence>
<accession>A0A392M7D8</accession>
<feature type="compositionally biased region" description="Polar residues" evidence="1">
    <location>
        <begin position="220"/>
        <end position="231"/>
    </location>
</feature>
<feature type="compositionally biased region" description="Pro residues" evidence="1">
    <location>
        <begin position="241"/>
        <end position="252"/>
    </location>
</feature>
<feature type="region of interest" description="Disordered" evidence="1">
    <location>
        <begin position="29"/>
        <end position="49"/>
    </location>
</feature>
<dbReference type="Pfam" id="PF03732">
    <property type="entry name" value="Retrotrans_gag"/>
    <property type="match status" value="1"/>
</dbReference>
<feature type="non-terminal residue" evidence="3">
    <location>
        <position position="436"/>
    </location>
</feature>
<dbReference type="Gene3D" id="3.10.10.10">
    <property type="entry name" value="HIV Type 1 Reverse Transcriptase, subunit A, domain 1"/>
    <property type="match status" value="1"/>
</dbReference>
<dbReference type="InterPro" id="IPR032567">
    <property type="entry name" value="RTL1-rel"/>
</dbReference>
<dbReference type="EMBL" id="LXQA010005087">
    <property type="protein sequence ID" value="MCH83380.1"/>
    <property type="molecule type" value="Genomic_DNA"/>
</dbReference>
<dbReference type="InterPro" id="IPR005162">
    <property type="entry name" value="Retrotrans_gag_dom"/>
</dbReference>
<proteinExistence type="predicted"/>